<dbReference type="InterPro" id="IPR036420">
    <property type="entry name" value="BRCT_dom_sf"/>
</dbReference>
<dbReference type="EMBL" id="CP120628">
    <property type="protein sequence ID" value="WEW57897.1"/>
    <property type="molecule type" value="Genomic_DNA"/>
</dbReference>
<gene>
    <name evidence="3" type="ORF">PRK78_003364</name>
</gene>
<dbReference type="PROSITE" id="PS50172">
    <property type="entry name" value="BRCT"/>
    <property type="match status" value="1"/>
</dbReference>
<dbReference type="InterPro" id="IPR001357">
    <property type="entry name" value="BRCT_dom"/>
</dbReference>
<dbReference type="Pfam" id="PF00533">
    <property type="entry name" value="BRCT"/>
    <property type="match status" value="1"/>
</dbReference>
<dbReference type="Proteomes" id="UP001219355">
    <property type="component" value="Chromosome 2"/>
</dbReference>
<sequence>MPRHWPTISPALRDILSNPSPANLDQFDPWNSSSTGHQQSENPYAGTSWRETRNQKLATQLKRKTGGLERAGDWRWVTPMEMEEEKRRRDRNDDIRSFFGVKKRKIETSSGDEVKIRPGSPVMVAGDSGGKRVKSARFDTSDDVPCVLEGGNGDETERAVSYWQKGTPVRNTGKKEDAARNPINGISLPGHSSLDAAPSQSFTTSIASPSEPSGQPSNGKGIFNNLTIYINGSTLPLISDHKLKQILVKNGADISICLARRKVTHVILGRPNKNTRAEIVGGEGVGGGLAAGKLQREIQRVGGKGVKFVGVEWFVTFHPLVFSGHRLMPFTLWVGSSNALKQADACLKHDLLTYIWHLESKGVSCMTSWLEKAEETALR</sequence>
<dbReference type="SMART" id="SM00292">
    <property type="entry name" value="BRCT"/>
    <property type="match status" value="1"/>
</dbReference>
<proteinExistence type="predicted"/>
<evidence type="ECO:0000259" key="2">
    <source>
        <dbReference type="PROSITE" id="PS50172"/>
    </source>
</evidence>
<name>A0AAF0IIF9_9EURO</name>
<feature type="region of interest" description="Disordered" evidence="1">
    <location>
        <begin position="1"/>
        <end position="52"/>
    </location>
</feature>
<feature type="region of interest" description="Disordered" evidence="1">
    <location>
        <begin position="168"/>
        <end position="218"/>
    </location>
</feature>
<reference evidence="3" key="1">
    <citation type="submission" date="2023-03" db="EMBL/GenBank/DDBJ databases">
        <title>Emydomyces testavorans Genome Sequence.</title>
        <authorList>
            <person name="Hoyer L."/>
        </authorList>
    </citation>
    <scope>NUCLEOTIDE SEQUENCE</scope>
    <source>
        <strain evidence="3">16-2883</strain>
    </source>
</reference>
<feature type="domain" description="BRCT" evidence="2">
    <location>
        <begin position="218"/>
        <end position="314"/>
    </location>
</feature>
<evidence type="ECO:0000313" key="3">
    <source>
        <dbReference type="EMBL" id="WEW57897.1"/>
    </source>
</evidence>
<organism evidence="3 4">
    <name type="scientific">Emydomyces testavorans</name>
    <dbReference type="NCBI Taxonomy" id="2070801"/>
    <lineage>
        <taxon>Eukaryota</taxon>
        <taxon>Fungi</taxon>
        <taxon>Dikarya</taxon>
        <taxon>Ascomycota</taxon>
        <taxon>Pezizomycotina</taxon>
        <taxon>Eurotiomycetes</taxon>
        <taxon>Eurotiomycetidae</taxon>
        <taxon>Onygenales</taxon>
        <taxon>Nannizziopsiaceae</taxon>
        <taxon>Emydomyces</taxon>
    </lineage>
</organism>
<feature type="compositionally biased region" description="Polar residues" evidence="1">
    <location>
        <begin position="17"/>
        <end position="42"/>
    </location>
</feature>
<evidence type="ECO:0000313" key="4">
    <source>
        <dbReference type="Proteomes" id="UP001219355"/>
    </source>
</evidence>
<dbReference type="SUPFAM" id="SSF52113">
    <property type="entry name" value="BRCT domain"/>
    <property type="match status" value="1"/>
</dbReference>
<dbReference type="Gene3D" id="3.40.50.10190">
    <property type="entry name" value="BRCT domain"/>
    <property type="match status" value="1"/>
</dbReference>
<feature type="compositionally biased region" description="Polar residues" evidence="1">
    <location>
        <begin position="198"/>
        <end position="218"/>
    </location>
</feature>
<keyword evidence="4" id="KW-1185">Reference proteome</keyword>
<protein>
    <recommendedName>
        <fullName evidence="2">BRCT domain-containing protein</fullName>
    </recommendedName>
</protein>
<evidence type="ECO:0000256" key="1">
    <source>
        <dbReference type="SAM" id="MobiDB-lite"/>
    </source>
</evidence>
<dbReference type="AlphaFoldDB" id="A0AAF0IIF9"/>
<accession>A0AAF0IIF9</accession>